<reference evidence="1" key="1">
    <citation type="submission" date="2018-01" db="EMBL/GenBank/DDBJ databases">
        <title>An insight into the sialome of Amazonian anophelines.</title>
        <authorList>
            <person name="Ribeiro J.M."/>
            <person name="Scarpassa V."/>
            <person name="Calvo E."/>
        </authorList>
    </citation>
    <scope>NUCLEOTIDE SEQUENCE</scope>
    <source>
        <tissue evidence="1">Salivary glands</tissue>
    </source>
</reference>
<dbReference type="EMBL" id="GGFJ01011593">
    <property type="protein sequence ID" value="MBW60734.1"/>
    <property type="molecule type" value="Transcribed_RNA"/>
</dbReference>
<proteinExistence type="predicted"/>
<evidence type="ECO:0000313" key="1">
    <source>
        <dbReference type="EMBL" id="MBW60734.1"/>
    </source>
</evidence>
<name>A0A2M4C5Z1_9DIPT</name>
<organism evidence="1">
    <name type="scientific">Anopheles marajoara</name>
    <dbReference type="NCBI Taxonomy" id="58244"/>
    <lineage>
        <taxon>Eukaryota</taxon>
        <taxon>Metazoa</taxon>
        <taxon>Ecdysozoa</taxon>
        <taxon>Arthropoda</taxon>
        <taxon>Hexapoda</taxon>
        <taxon>Insecta</taxon>
        <taxon>Pterygota</taxon>
        <taxon>Neoptera</taxon>
        <taxon>Endopterygota</taxon>
        <taxon>Diptera</taxon>
        <taxon>Nematocera</taxon>
        <taxon>Culicoidea</taxon>
        <taxon>Culicidae</taxon>
        <taxon>Anophelinae</taxon>
        <taxon>Anopheles</taxon>
    </lineage>
</organism>
<protein>
    <submittedName>
        <fullName evidence="1">Putative secreted protein</fullName>
    </submittedName>
</protein>
<sequence>MGRAAPHLTTGLVLVILKVAPSEVDHDFPVFVVLNDPITVSLCYFRIPAEWLWHHRLLLLVLFANSSSVYRTYYAASRRRTHDQTVLGDVLVHILDRWVRVDEVLRLLDRTVRQQERTSRTVLEHRAPVRTATILRLVLEVIPVALVDQKLALLATLDKLEIGRTLIGITVTGYR</sequence>
<accession>A0A2M4C5Z1</accession>
<dbReference type="AlphaFoldDB" id="A0A2M4C5Z1"/>